<evidence type="ECO:0000259" key="4">
    <source>
        <dbReference type="PROSITE" id="PS51184"/>
    </source>
</evidence>
<comment type="cofactor">
    <cofactor evidence="1">
        <name>Fe(2+)</name>
        <dbReference type="ChEBI" id="CHEBI:29033"/>
    </cofactor>
</comment>
<keyword evidence="2" id="KW-0479">Metal-binding</keyword>
<evidence type="ECO:0000313" key="6">
    <source>
        <dbReference type="Proteomes" id="UP001178354"/>
    </source>
</evidence>
<reference evidence="5" key="2">
    <citation type="submission" date="2023-08" db="EMBL/GenBank/DDBJ databases">
        <authorList>
            <person name="Luo J."/>
        </authorList>
    </citation>
    <scope>NUCLEOTIDE SEQUENCE</scope>
    <source>
        <strain evidence="5">DSM 25064</strain>
    </source>
</reference>
<comment type="caution">
    <text evidence="5">The sequence shown here is derived from an EMBL/GenBank/DDBJ whole genome shotgun (WGS) entry which is preliminary data.</text>
</comment>
<evidence type="ECO:0000313" key="5">
    <source>
        <dbReference type="EMBL" id="MDP1521321.1"/>
    </source>
</evidence>
<dbReference type="PANTHER" id="PTHR13096:SF8">
    <property type="entry name" value="RIBOSOMAL OXYGENASE 1"/>
    <property type="match status" value="1"/>
</dbReference>
<dbReference type="Gene3D" id="3.40.366.30">
    <property type="entry name" value="50S ribosomal protein L16 arginine hydroxylase, Chain A, Domain 2"/>
    <property type="match status" value="1"/>
</dbReference>
<dbReference type="PANTHER" id="PTHR13096">
    <property type="entry name" value="MINA53 MYC INDUCED NUCLEAR ANTIGEN"/>
    <property type="match status" value="1"/>
</dbReference>
<dbReference type="Proteomes" id="UP001178354">
    <property type="component" value="Unassembled WGS sequence"/>
</dbReference>
<protein>
    <submittedName>
        <fullName evidence="5">Cupin domain-containing protein</fullName>
    </submittedName>
</protein>
<organism evidence="5 6">
    <name type="scientific">Porticoccus litoralis</name>
    <dbReference type="NCBI Taxonomy" id="434086"/>
    <lineage>
        <taxon>Bacteria</taxon>
        <taxon>Pseudomonadati</taxon>
        <taxon>Pseudomonadota</taxon>
        <taxon>Gammaproteobacteria</taxon>
        <taxon>Cellvibrionales</taxon>
        <taxon>Porticoccaceae</taxon>
        <taxon>Porticoccus</taxon>
    </lineage>
</organism>
<dbReference type="Gene3D" id="2.60.120.650">
    <property type="entry name" value="Cupin"/>
    <property type="match status" value="1"/>
</dbReference>
<name>A0AAW8B7W8_9GAMM</name>
<dbReference type="AlphaFoldDB" id="A0AAW8B7W8"/>
<dbReference type="InterPro" id="IPR039994">
    <property type="entry name" value="NO66-like"/>
</dbReference>
<feature type="domain" description="JmjC" evidence="4">
    <location>
        <begin position="97"/>
        <end position="225"/>
    </location>
</feature>
<keyword evidence="6" id="KW-1185">Reference proteome</keyword>
<accession>A0AAW8B7W8</accession>
<dbReference type="EMBL" id="JAUUUU010000006">
    <property type="protein sequence ID" value="MDP1521321.1"/>
    <property type="molecule type" value="Genomic_DNA"/>
</dbReference>
<dbReference type="GO" id="GO:0016706">
    <property type="term" value="F:2-oxoglutarate-dependent dioxygenase activity"/>
    <property type="evidence" value="ECO:0007669"/>
    <property type="project" value="TreeGrafter"/>
</dbReference>
<gene>
    <name evidence="5" type="ORF">Q8A57_10095</name>
</gene>
<evidence type="ECO:0000256" key="1">
    <source>
        <dbReference type="ARBA" id="ARBA00001954"/>
    </source>
</evidence>
<keyword evidence="3" id="KW-0408">Iron</keyword>
<dbReference type="InterPro" id="IPR003347">
    <property type="entry name" value="JmjC_dom"/>
</dbReference>
<dbReference type="SMART" id="SM00558">
    <property type="entry name" value="JmjC"/>
    <property type="match status" value="1"/>
</dbReference>
<reference evidence="5" key="1">
    <citation type="journal article" date="2010" name="Int. J. Syst. Evol. Microbiol.">
        <title>Porticoccus litoralis gen. nov., sp. nov., a gammaproteobacterium isolated from the Yellow Sea.</title>
        <authorList>
            <person name="Oh H.M."/>
            <person name="Kim H."/>
            <person name="Kim K.M."/>
            <person name="Min G.S."/>
            <person name="Cho J.C."/>
        </authorList>
    </citation>
    <scope>NUCLEOTIDE SEQUENCE</scope>
    <source>
        <strain evidence="5">DSM 25064</strain>
    </source>
</reference>
<sequence>MPTPILGDLSAEVFLREYWQKKPLLVRDALPGFQSPISPNELAGLALEEEVESRIVVEAGASPWELMCGPFTERQFEQLPESHWTLLVQAVDIWVPEVAHLLEHFHFLPSWRLDDIMVSYAPVGGSVGPHFDFYDVFLIQAQGQRHWQIGQRCDQQTSILSETSLRILKEFTKTDEWVLNPGDMLYLPPQIAHFGIAENDCLTYSVGFRAPTLAEILGDLATELMAQGDSTYYRDPPLKPEMAGEHIDPLFIEQIQGMLTKLAGDKALLGDWFARYMTAPKYPDLADELDEERCASVNGKQYINGQPSD</sequence>
<dbReference type="PROSITE" id="PS51184">
    <property type="entry name" value="JMJC"/>
    <property type="match status" value="1"/>
</dbReference>
<evidence type="ECO:0000256" key="2">
    <source>
        <dbReference type="ARBA" id="ARBA00022723"/>
    </source>
</evidence>
<proteinExistence type="predicted"/>
<dbReference type="RefSeq" id="WP_305170984.1">
    <property type="nucleotide sequence ID" value="NZ_JAUUUU010000006.1"/>
</dbReference>
<dbReference type="SUPFAM" id="SSF51197">
    <property type="entry name" value="Clavaminate synthase-like"/>
    <property type="match status" value="1"/>
</dbReference>
<dbReference type="GO" id="GO:0046872">
    <property type="term" value="F:metal ion binding"/>
    <property type="evidence" value="ECO:0007669"/>
    <property type="project" value="UniProtKB-KW"/>
</dbReference>
<evidence type="ECO:0000256" key="3">
    <source>
        <dbReference type="ARBA" id="ARBA00023004"/>
    </source>
</evidence>
<dbReference type="Pfam" id="PF08007">
    <property type="entry name" value="JmjC_2"/>
    <property type="match status" value="1"/>
</dbReference>